<dbReference type="InterPro" id="IPR006680">
    <property type="entry name" value="Amidohydro-rel"/>
</dbReference>
<dbReference type="PANTHER" id="PTHR43135">
    <property type="entry name" value="ALPHA-D-RIBOSE 1-METHYLPHOSPHONATE 5-TRIPHOSPHATE DIPHOSPHATASE"/>
    <property type="match status" value="1"/>
</dbReference>
<evidence type="ECO:0000313" key="2">
    <source>
        <dbReference type="EMBL" id="ACL11830.1"/>
    </source>
</evidence>
<organism evidence="2">
    <name type="scientific">Mycolicibacterium brisbanense</name>
    <dbReference type="NCBI Taxonomy" id="146020"/>
    <lineage>
        <taxon>Bacteria</taxon>
        <taxon>Bacillati</taxon>
        <taxon>Actinomycetota</taxon>
        <taxon>Actinomycetes</taxon>
        <taxon>Mycobacteriales</taxon>
        <taxon>Mycobacteriaceae</taxon>
        <taxon>Mycolicibacterium</taxon>
    </lineage>
</organism>
<feature type="binding site" evidence="3">
    <location>
        <position position="344"/>
    </location>
    <ligand>
        <name>Zn(2+)</name>
        <dbReference type="ChEBI" id="CHEBI:29105"/>
    </ligand>
</feature>
<dbReference type="MEROPS" id="M38.980"/>
<dbReference type="BioCyc" id="MetaCyc:MONOMER-18675"/>
<evidence type="ECO:0000259" key="1">
    <source>
        <dbReference type="Pfam" id="PF01979"/>
    </source>
</evidence>
<dbReference type="GO" id="GO:0016810">
    <property type="term" value="F:hydrolase activity, acting on carbon-nitrogen (but not peptide) bonds"/>
    <property type="evidence" value="ECO:0007669"/>
    <property type="project" value="InterPro"/>
</dbReference>
<accession>B8R4K0</accession>
<dbReference type="SUPFAM" id="SSF51556">
    <property type="entry name" value="Metallo-dependent hydrolases"/>
    <property type="match status" value="1"/>
</dbReference>
<dbReference type="SMR" id="B8R4K0"/>
<dbReference type="Gene3D" id="2.30.40.10">
    <property type="entry name" value="Urease, subunit C, domain 1"/>
    <property type="match status" value="1"/>
</dbReference>
<dbReference type="GO" id="GO:0046872">
    <property type="term" value="F:metal ion binding"/>
    <property type="evidence" value="ECO:0007669"/>
    <property type="project" value="UniProtKB-KW"/>
</dbReference>
<dbReference type="EMBL" id="EU851876">
    <property type="protein sequence ID" value="ACL11830.1"/>
    <property type="molecule type" value="Genomic_DNA"/>
</dbReference>
<dbReference type="EvolutionaryTrace" id="B8R4K0"/>
<evidence type="ECO:0007829" key="3">
    <source>
        <dbReference type="PDB" id="4WHB"/>
    </source>
</evidence>
<reference evidence="3" key="2">
    <citation type="journal article" date="2015" name="Appl. Environ. Microbiol.">
        <title>Evolutionary expansion of the amidohydrolase superfamily in bacteria in response to the synthetic compounds molinate and diuron.</title>
        <authorList>
            <person name="Sugrue E."/>
            <person name="Fraser N.J."/>
            <person name="Hopkins D.H."/>
            <person name="Carr P.D."/>
            <person name="Khurana J.L."/>
            <person name="Oakeshott J.G."/>
            <person name="Scott C."/>
            <person name="Jackson C.J."/>
        </authorList>
    </citation>
    <scope>X-RAY CRYSTALLOGRAPHY (2.96 ANGSTROMS) IN COMPLEX WITH ZN(2+)</scope>
</reference>
<keyword evidence="3" id="KW-0862">Zinc</keyword>
<dbReference type="SUPFAM" id="SSF51338">
    <property type="entry name" value="Composite domain of metallo-dependent hydrolases"/>
    <property type="match status" value="1"/>
</dbReference>
<keyword evidence="2" id="KW-0378">Hydrolase</keyword>
<keyword evidence="3" id="KW-0479">Metal-binding</keyword>
<dbReference type="PDB" id="4WHB">
    <property type="method" value="X-ray"/>
    <property type="resolution" value="2.96 A"/>
    <property type="chains" value="A/B/C/D/E/F/G/H=1-461"/>
</dbReference>
<keyword evidence="3" id="KW-0002">3D-structure</keyword>
<dbReference type="InterPro" id="IPR051781">
    <property type="entry name" value="Metallo-dep_Hydrolase"/>
</dbReference>
<dbReference type="InterPro" id="IPR011059">
    <property type="entry name" value="Metal-dep_hydrolase_composite"/>
</dbReference>
<feature type="binding site" evidence="3">
    <location>
        <position position="273"/>
    </location>
    <ligand>
        <name>Zn(2+)</name>
        <dbReference type="ChEBI" id="CHEBI:29105"/>
    </ligand>
</feature>
<feature type="domain" description="Amidohydrolase-related" evidence="1">
    <location>
        <begin position="57"/>
        <end position="440"/>
    </location>
</feature>
<dbReference type="Gene3D" id="3.20.20.140">
    <property type="entry name" value="Metal-dependent hydrolases"/>
    <property type="match status" value="1"/>
</dbReference>
<dbReference type="AlphaFoldDB" id="B8R4K0"/>
<dbReference type="PDBsum" id="4WHB"/>
<dbReference type="Pfam" id="PF01979">
    <property type="entry name" value="Amidohydro_1"/>
    <property type="match status" value="1"/>
</dbReference>
<dbReference type="InterPro" id="IPR032466">
    <property type="entry name" value="Metal_Hydrolase"/>
</dbReference>
<dbReference type="PANTHER" id="PTHR43135:SF3">
    <property type="entry name" value="ALPHA-D-RIBOSE 1-METHYLPHOSPHONATE 5-TRIPHOSPHATE DIPHOSPHATASE"/>
    <property type="match status" value="1"/>
</dbReference>
<name>B8R4K0_9MYCO</name>
<reference evidence="2" key="1">
    <citation type="journal article" date="2009" name="Biochem. J.">
        <title>Characterization of the phenylurea hydrolases A and B: founding members of a novel amidohydrolase subgroup.</title>
        <authorList>
            <person name="Khurana J.L."/>
            <person name="Jackson C.J."/>
            <person name="Scott C."/>
            <person name="Pandey G."/>
            <person name="Horne I."/>
            <person name="Russell R.J."/>
            <person name="Herlt A."/>
            <person name="Easton C.J."/>
            <person name="Oakeshott J.G."/>
        </authorList>
    </citation>
    <scope>NUCLEOTIDE SEQUENCE</scope>
    <source>
        <strain evidence="2">JK1</strain>
    </source>
</reference>
<protein>
    <submittedName>
        <fullName evidence="2">Phenylurea hydrolase B</fullName>
    </submittedName>
</protein>
<sequence>MSTIAITNVTLIDGLGGLPRPATTVIVEGDRFATVGPSDSTPVPEGATVVDGNRRWMVPGYVNGNVHLLDAWMFMAGPGTIEYLARWEGRYVEVIEEAAQLALRNGVTTVFDTHNAIEPVLAARDRINAGISQGARIFAAGTIVGMGGPFSADFHFAGRTAATRTFVDRIDSMFEAGVGHQLSLLPRKEVRARVRDYLSRGVDMLKIAVSDHIVFTLVDRSVGFDRSYQTFSRPVLEVMVEEARAAGVPVLTHSVSVEALDTSVELGADVLIHANYTLGQEIPNYLIDKIVASDSWAGLQTVHDQHRQGLEDVGSWAAALAGEPYATNERNLISANAKILLNTDAGCPSKDHLADLSPVEREDRPWTIGNDHFHWTQSMVEKGMSPLEAISAATINVARAYGKADQIGSVETGKLADFVLLDQDPVDDIRNLRSITEVFQAGAAVDRAALPTTPLVTAHPA</sequence>
<gene>
    <name evidence="2" type="primary">puhB</name>
</gene>
<proteinExistence type="evidence at protein level"/>